<dbReference type="PROSITE" id="PS51186">
    <property type="entry name" value="GNAT"/>
    <property type="match status" value="1"/>
</dbReference>
<dbReference type="GO" id="GO:0016747">
    <property type="term" value="F:acyltransferase activity, transferring groups other than amino-acyl groups"/>
    <property type="evidence" value="ECO:0007669"/>
    <property type="project" value="InterPro"/>
</dbReference>
<dbReference type="Gene3D" id="3.40.630.30">
    <property type="match status" value="1"/>
</dbReference>
<dbReference type="Pfam" id="PF13508">
    <property type="entry name" value="Acetyltransf_7"/>
    <property type="match status" value="1"/>
</dbReference>
<accession>A0A2K8L0Z7</accession>
<dbReference type="Proteomes" id="UP000229757">
    <property type="component" value="Chromosome"/>
</dbReference>
<keyword evidence="2" id="KW-0808">Transferase</keyword>
<protein>
    <submittedName>
        <fullName evidence="2">Acetyltransferase</fullName>
        <ecNumber evidence="2">2.3.1.-</ecNumber>
    </submittedName>
</protein>
<evidence type="ECO:0000259" key="1">
    <source>
        <dbReference type="PROSITE" id="PS51186"/>
    </source>
</evidence>
<dbReference type="CDD" id="cd04301">
    <property type="entry name" value="NAT_SF"/>
    <property type="match status" value="1"/>
</dbReference>
<dbReference type="AlphaFoldDB" id="A0A2K8L0Z7"/>
<name>A0A2K8L0Z7_9GAMM</name>
<dbReference type="InterPro" id="IPR016181">
    <property type="entry name" value="Acyl_CoA_acyltransferase"/>
</dbReference>
<dbReference type="InterPro" id="IPR000182">
    <property type="entry name" value="GNAT_dom"/>
</dbReference>
<feature type="domain" description="N-acetyltransferase" evidence="1">
    <location>
        <begin position="1"/>
        <end position="148"/>
    </location>
</feature>
<keyword evidence="2" id="KW-0012">Acyltransferase</keyword>
<dbReference type="KEGG" id="rfo:REIFOR_02997"/>
<dbReference type="RefSeq" id="WP_100258326.1">
    <property type="nucleotide sequence ID" value="NZ_CP011797.1"/>
</dbReference>
<dbReference type="SUPFAM" id="SSF55729">
    <property type="entry name" value="Acyl-CoA N-acyltransferases (Nat)"/>
    <property type="match status" value="1"/>
</dbReference>
<reference evidence="2 3" key="1">
    <citation type="journal article" date="2017" name="Environ. Microbiol.">
        <title>Genomic and physiological analyses of 'Reinekea forsetii' reveal a versatile opportunistic lifestyle during spring algae blooms.</title>
        <authorList>
            <person name="Avci B."/>
            <person name="Hahnke R.L."/>
            <person name="Chafee M."/>
            <person name="Fischer T."/>
            <person name="Gruber-Vodicka H."/>
            <person name="Tegetmeyer H.E."/>
            <person name="Harder J."/>
            <person name="Fuchs B.M."/>
            <person name="Amann R.I."/>
            <person name="Teeling H."/>
        </authorList>
    </citation>
    <scope>NUCLEOTIDE SEQUENCE [LARGE SCALE GENOMIC DNA]</scope>
    <source>
        <strain evidence="2 3">Hel1_31_D35</strain>
    </source>
</reference>
<organism evidence="2 3">
    <name type="scientific">Reinekea forsetii</name>
    <dbReference type="NCBI Taxonomy" id="1336806"/>
    <lineage>
        <taxon>Bacteria</taxon>
        <taxon>Pseudomonadati</taxon>
        <taxon>Pseudomonadota</taxon>
        <taxon>Gammaproteobacteria</taxon>
        <taxon>Oceanospirillales</taxon>
        <taxon>Saccharospirillaceae</taxon>
        <taxon>Reinekea</taxon>
    </lineage>
</organism>
<gene>
    <name evidence="2" type="ORF">REIFOR_02997</name>
</gene>
<proteinExistence type="predicted"/>
<dbReference type="EMBL" id="CP011797">
    <property type="protein sequence ID" value="ATX78116.1"/>
    <property type="molecule type" value="Genomic_DNA"/>
</dbReference>
<dbReference type="EC" id="2.3.1.-" evidence="2"/>
<sequence>MTDDLQILIDHRAHAKRREKVLLALRAYNDGQSSWHKEMRSKGGRPLDVYALDQNKQIIAGLVGETFWGWLSIDYLWVTEAHRHNGLGSLLLLEAETAAIARKCQWAKVTTFSFQAPTFYQNLGYQVSGQLDNYPPGHTLYWLKKNLPEATLPTSA</sequence>
<evidence type="ECO:0000313" key="2">
    <source>
        <dbReference type="EMBL" id="ATX78116.1"/>
    </source>
</evidence>
<dbReference type="OrthoDB" id="9787920at2"/>
<keyword evidence="3" id="KW-1185">Reference proteome</keyword>
<evidence type="ECO:0000313" key="3">
    <source>
        <dbReference type="Proteomes" id="UP000229757"/>
    </source>
</evidence>